<name>A0A845A4G7_9SPHN</name>
<dbReference type="RefSeq" id="WP_160737677.1">
    <property type="nucleotide sequence ID" value="NZ_WTYQ01000001.1"/>
</dbReference>
<accession>A0A845A4G7</accession>
<dbReference type="AlphaFoldDB" id="A0A845A4G7"/>
<comment type="caution">
    <text evidence="1">The sequence shown here is derived from an EMBL/GenBank/DDBJ whole genome shotgun (WGS) entry which is preliminary data.</text>
</comment>
<evidence type="ECO:0000313" key="1">
    <source>
        <dbReference type="EMBL" id="MXP24437.1"/>
    </source>
</evidence>
<evidence type="ECO:0000313" key="2">
    <source>
        <dbReference type="Proteomes" id="UP000460561"/>
    </source>
</evidence>
<keyword evidence="2" id="KW-1185">Reference proteome</keyword>
<dbReference type="EMBL" id="WTYQ01000001">
    <property type="protein sequence ID" value="MXP24437.1"/>
    <property type="molecule type" value="Genomic_DNA"/>
</dbReference>
<protein>
    <recommendedName>
        <fullName evidence="3">DNA-binding protein</fullName>
    </recommendedName>
</protein>
<gene>
    <name evidence="1" type="ORF">GRI39_00025</name>
</gene>
<organism evidence="1 2">
    <name type="scientific">Altericroceibacterium indicum</name>
    <dbReference type="NCBI Taxonomy" id="374177"/>
    <lineage>
        <taxon>Bacteria</taxon>
        <taxon>Pseudomonadati</taxon>
        <taxon>Pseudomonadota</taxon>
        <taxon>Alphaproteobacteria</taxon>
        <taxon>Sphingomonadales</taxon>
        <taxon>Erythrobacteraceae</taxon>
        <taxon>Altericroceibacterium</taxon>
    </lineage>
</organism>
<dbReference type="Proteomes" id="UP000460561">
    <property type="component" value="Unassembled WGS sequence"/>
</dbReference>
<evidence type="ECO:0008006" key="3">
    <source>
        <dbReference type="Google" id="ProtNLM"/>
    </source>
</evidence>
<proteinExistence type="predicted"/>
<sequence length="82" mass="9575">MDGENILTIDQLVSAFPAFGEKTVRWWIYNGKINGFEACLIRIGSRIYIDRKRFIDWVKSHRPVKDVPPEHFEPAAELEDVE</sequence>
<dbReference type="OrthoDB" id="7359908at2"/>
<reference evidence="1 2" key="1">
    <citation type="submission" date="2019-12" db="EMBL/GenBank/DDBJ databases">
        <title>Genomic-based taxomic classification of the family Erythrobacteraceae.</title>
        <authorList>
            <person name="Xu L."/>
        </authorList>
    </citation>
    <scope>NUCLEOTIDE SEQUENCE [LARGE SCALE GENOMIC DNA]</scope>
    <source>
        <strain evidence="1 2">DSM 18604</strain>
    </source>
</reference>